<dbReference type="SUPFAM" id="SSF53146">
    <property type="entry name" value="Nitrogenase accessory factor-like"/>
    <property type="match status" value="1"/>
</dbReference>
<keyword evidence="2" id="KW-1185">Reference proteome</keyword>
<dbReference type="AlphaFoldDB" id="A0A2U2BC20"/>
<evidence type="ECO:0000313" key="1">
    <source>
        <dbReference type="EMBL" id="PWE00573.1"/>
    </source>
</evidence>
<dbReference type="InterPro" id="IPR036105">
    <property type="entry name" value="DiNase_FeMo-co_biosyn_sf"/>
</dbReference>
<dbReference type="EMBL" id="QEWP01000002">
    <property type="protein sequence ID" value="PWE00573.1"/>
    <property type="molecule type" value="Genomic_DNA"/>
</dbReference>
<name>A0A2U2BC20_9BACT</name>
<accession>A0A2U2BC20</accession>
<gene>
    <name evidence="1" type="ORF">DDZ16_02955</name>
</gene>
<proteinExistence type="predicted"/>
<reference evidence="1 2" key="1">
    <citation type="submission" date="2018-05" db="EMBL/GenBank/DDBJ databases">
        <title>Marinilabilia rubrum sp. nov., isolated from saltern sediment.</title>
        <authorList>
            <person name="Zhang R."/>
        </authorList>
    </citation>
    <scope>NUCLEOTIDE SEQUENCE [LARGE SCALE GENOMIC DNA]</scope>
    <source>
        <strain evidence="1 2">WTE16</strain>
    </source>
</reference>
<organism evidence="1 2">
    <name type="scientific">Marinilabilia rubra</name>
    <dbReference type="NCBI Taxonomy" id="2162893"/>
    <lineage>
        <taxon>Bacteria</taxon>
        <taxon>Pseudomonadati</taxon>
        <taxon>Bacteroidota</taxon>
        <taxon>Bacteroidia</taxon>
        <taxon>Marinilabiliales</taxon>
        <taxon>Marinilabiliaceae</taxon>
        <taxon>Marinilabilia</taxon>
    </lineage>
</organism>
<dbReference type="Gene3D" id="3.30.420.130">
    <property type="entry name" value="Dinitrogenase iron-molybdenum cofactor biosynthesis domain"/>
    <property type="match status" value="1"/>
</dbReference>
<evidence type="ECO:0008006" key="3">
    <source>
        <dbReference type="Google" id="ProtNLM"/>
    </source>
</evidence>
<protein>
    <recommendedName>
        <fullName evidence="3">Dinitrogenase iron-molybdenum cofactor biosynthesis domain-containing protein</fullName>
    </recommendedName>
</protein>
<dbReference type="RefSeq" id="WP_109262945.1">
    <property type="nucleotide sequence ID" value="NZ_QEWP01000002.1"/>
</dbReference>
<dbReference type="OrthoDB" id="1122991at2"/>
<sequence length="130" mass="14235">MKVILPVIDDQGARNMMANGFHNARFACIYDCDTHDCEWLPSEKISEKPGNLTLGLKQKGIYTVISPQMPLMALGLFIESGLVVYQSKSNNVEENIKLFIDNELKPFPVQEALVSECGGGCSSCSSTSCN</sequence>
<evidence type="ECO:0000313" key="2">
    <source>
        <dbReference type="Proteomes" id="UP000244956"/>
    </source>
</evidence>
<comment type="caution">
    <text evidence="1">The sequence shown here is derived from an EMBL/GenBank/DDBJ whole genome shotgun (WGS) entry which is preliminary data.</text>
</comment>
<dbReference type="Proteomes" id="UP000244956">
    <property type="component" value="Unassembled WGS sequence"/>
</dbReference>